<organism evidence="3 4">
    <name type="scientific">Hypsibius exemplaris</name>
    <name type="common">Freshwater tardigrade</name>
    <dbReference type="NCBI Taxonomy" id="2072580"/>
    <lineage>
        <taxon>Eukaryota</taxon>
        <taxon>Metazoa</taxon>
        <taxon>Ecdysozoa</taxon>
        <taxon>Tardigrada</taxon>
        <taxon>Eutardigrada</taxon>
        <taxon>Parachela</taxon>
        <taxon>Hypsibioidea</taxon>
        <taxon>Hypsibiidae</taxon>
        <taxon>Hypsibius</taxon>
    </lineage>
</organism>
<feature type="compositionally biased region" description="Acidic residues" evidence="1">
    <location>
        <begin position="25"/>
        <end position="34"/>
    </location>
</feature>
<proteinExistence type="predicted"/>
<evidence type="ECO:0000256" key="1">
    <source>
        <dbReference type="SAM" id="MobiDB-lite"/>
    </source>
</evidence>
<evidence type="ECO:0000313" key="3">
    <source>
        <dbReference type="EMBL" id="OWA54469.1"/>
    </source>
</evidence>
<protein>
    <submittedName>
        <fullName evidence="3">Phospholipase D1</fullName>
    </submittedName>
</protein>
<feature type="region of interest" description="Disordered" evidence="1">
    <location>
        <begin position="384"/>
        <end position="417"/>
    </location>
</feature>
<feature type="region of interest" description="Disordered" evidence="1">
    <location>
        <begin position="344"/>
        <end position="370"/>
    </location>
</feature>
<dbReference type="OrthoDB" id="14911at2759"/>
<dbReference type="Gene3D" id="3.30.1520.10">
    <property type="entry name" value="Phox-like domain"/>
    <property type="match status" value="1"/>
</dbReference>
<dbReference type="InterPro" id="IPR001683">
    <property type="entry name" value="PX_dom"/>
</dbReference>
<dbReference type="SMART" id="SM00312">
    <property type="entry name" value="PX"/>
    <property type="match status" value="1"/>
</dbReference>
<dbReference type="SUPFAM" id="SSF56024">
    <property type="entry name" value="Phospholipase D/nuclease"/>
    <property type="match status" value="1"/>
</dbReference>
<dbReference type="AlphaFoldDB" id="A0A9X6RNE9"/>
<dbReference type="Proteomes" id="UP000192578">
    <property type="component" value="Unassembled WGS sequence"/>
</dbReference>
<comment type="caution">
    <text evidence="3">The sequence shown here is derived from an EMBL/GenBank/DDBJ whole genome shotgun (WGS) entry which is preliminary data.</text>
</comment>
<evidence type="ECO:0000259" key="2">
    <source>
        <dbReference type="PROSITE" id="PS50195"/>
    </source>
</evidence>
<dbReference type="GO" id="GO:0035091">
    <property type="term" value="F:phosphatidylinositol binding"/>
    <property type="evidence" value="ECO:0007669"/>
    <property type="project" value="InterPro"/>
</dbReference>
<evidence type="ECO:0000313" key="4">
    <source>
        <dbReference type="Proteomes" id="UP000192578"/>
    </source>
</evidence>
<name>A0A9X6RNE9_HYPEX</name>
<dbReference type="PROSITE" id="PS50195">
    <property type="entry name" value="PX"/>
    <property type="match status" value="1"/>
</dbReference>
<dbReference type="Pfam" id="PF00787">
    <property type="entry name" value="PX"/>
    <property type="match status" value="1"/>
</dbReference>
<accession>A0A9X6RNE9</accession>
<dbReference type="InterPro" id="IPR036871">
    <property type="entry name" value="PX_dom_sf"/>
</dbReference>
<keyword evidence="4" id="KW-1185">Reference proteome</keyword>
<dbReference type="SUPFAM" id="SSF64268">
    <property type="entry name" value="PX domain"/>
    <property type="match status" value="1"/>
</dbReference>
<gene>
    <name evidence="3" type="ORF">BV898_18871</name>
</gene>
<feature type="region of interest" description="Disordered" evidence="1">
    <location>
        <begin position="1"/>
        <end position="34"/>
    </location>
</feature>
<sequence length="417" mass="48707">MADSSNISEETPWMDDSVHDANNGDIDELDDEDYGSDDENPNLIFLPFQAIKEYPTLLNHKTIFKPDQPIVVRITNVERSTHPIFHPHIYEIEIKHAGYYWVIRRRFQRIHNLHRRLRLYALSLRITRKRTLDHLSSDLKPRLPALPKRIDFFITPEQLEGRRVKLEHFFQSLLNTPLWREHPETLRFLEVSELSFMGELGEKGKEMPLQKLSGRPLHRVRNSTRDLVLKFGQQRDLDDWLKYFQYVLSTSAAQFVRPHPYGSSFPVADALELAEKEIFITDWYEYTDFDCYPGERWRLDRILQRRAEAGVKIYVMLYKEVPIALGINSHYSKAVLTVDTQTSRNTFSTGEGGRPTGEVENLQKRPKHRDTPIVAEHLSRTLADGQPFKAANATERPRQDTECWQYEHGGVGCEPPE</sequence>
<dbReference type="EMBL" id="MTYJ01000409">
    <property type="protein sequence ID" value="OWA54469.1"/>
    <property type="molecule type" value="Genomic_DNA"/>
</dbReference>
<feature type="domain" description="PX" evidence="2">
    <location>
        <begin position="68"/>
        <end position="196"/>
    </location>
</feature>
<reference evidence="4" key="1">
    <citation type="submission" date="2017-01" db="EMBL/GenBank/DDBJ databases">
        <title>Comparative genomics of anhydrobiosis in the tardigrade Hypsibius dujardini.</title>
        <authorList>
            <person name="Yoshida Y."/>
            <person name="Koutsovoulos G."/>
            <person name="Laetsch D."/>
            <person name="Stevens L."/>
            <person name="Kumar S."/>
            <person name="Horikawa D."/>
            <person name="Ishino K."/>
            <person name="Komine S."/>
            <person name="Tomita M."/>
            <person name="Blaxter M."/>
            <person name="Arakawa K."/>
        </authorList>
    </citation>
    <scope>NUCLEOTIDE SEQUENCE [LARGE SCALE GENOMIC DNA]</scope>
    <source>
        <strain evidence="4">Z151</strain>
    </source>
</reference>